<keyword evidence="1" id="KW-0645">Protease</keyword>
<evidence type="ECO:0000256" key="3">
    <source>
        <dbReference type="ARBA" id="ARBA00022801"/>
    </source>
</evidence>
<evidence type="ECO:0000313" key="5">
    <source>
        <dbReference type="Proteomes" id="UP000752292"/>
    </source>
</evidence>
<dbReference type="Proteomes" id="UP000752292">
    <property type="component" value="Unassembled WGS sequence"/>
</dbReference>
<dbReference type="Gene3D" id="3.40.630.10">
    <property type="entry name" value="Zn peptidases"/>
    <property type="match status" value="1"/>
</dbReference>
<evidence type="ECO:0000256" key="1">
    <source>
        <dbReference type="ARBA" id="ARBA00022670"/>
    </source>
</evidence>
<dbReference type="EMBL" id="JACQRX010000291">
    <property type="protein sequence ID" value="MBI4252129.1"/>
    <property type="molecule type" value="Genomic_DNA"/>
</dbReference>
<dbReference type="GO" id="GO:0046872">
    <property type="term" value="F:metal ion binding"/>
    <property type="evidence" value="ECO:0007669"/>
    <property type="project" value="UniProtKB-KW"/>
</dbReference>
<name>A0A933EAJ5_UNCTE</name>
<dbReference type="PANTHER" id="PTHR43270:SF8">
    <property type="entry name" value="DI- AND TRIPEPTIDASE DUG2-RELATED"/>
    <property type="match status" value="1"/>
</dbReference>
<dbReference type="GO" id="GO:0008233">
    <property type="term" value="F:peptidase activity"/>
    <property type="evidence" value="ECO:0007669"/>
    <property type="project" value="UniProtKB-KW"/>
</dbReference>
<organism evidence="4 5">
    <name type="scientific">Tectimicrobiota bacterium</name>
    <dbReference type="NCBI Taxonomy" id="2528274"/>
    <lineage>
        <taxon>Bacteria</taxon>
        <taxon>Pseudomonadati</taxon>
        <taxon>Nitrospinota/Tectimicrobiota group</taxon>
        <taxon>Candidatus Tectimicrobiota</taxon>
    </lineage>
</organism>
<keyword evidence="2" id="KW-0479">Metal-binding</keyword>
<dbReference type="AlphaFoldDB" id="A0A933EAJ5"/>
<dbReference type="GO" id="GO:0006508">
    <property type="term" value="P:proteolysis"/>
    <property type="evidence" value="ECO:0007669"/>
    <property type="project" value="UniProtKB-KW"/>
</dbReference>
<evidence type="ECO:0000313" key="4">
    <source>
        <dbReference type="EMBL" id="MBI4252129.1"/>
    </source>
</evidence>
<dbReference type="PANTHER" id="PTHR43270">
    <property type="entry name" value="BETA-ALA-HIS DIPEPTIDASE"/>
    <property type="match status" value="1"/>
</dbReference>
<dbReference type="InterPro" id="IPR051458">
    <property type="entry name" value="Cyt/Met_Dipeptidase"/>
</dbReference>
<comment type="caution">
    <text evidence="4">The sequence shown here is derived from an EMBL/GenBank/DDBJ whole genome shotgun (WGS) entry which is preliminary data.</text>
</comment>
<evidence type="ECO:0000256" key="2">
    <source>
        <dbReference type="ARBA" id="ARBA00022723"/>
    </source>
</evidence>
<proteinExistence type="predicted"/>
<dbReference type="SUPFAM" id="SSF53187">
    <property type="entry name" value="Zn-dependent exopeptidases"/>
    <property type="match status" value="1"/>
</dbReference>
<keyword evidence="3" id="KW-0378">Hydrolase</keyword>
<reference evidence="4" key="1">
    <citation type="submission" date="2020-07" db="EMBL/GenBank/DDBJ databases">
        <title>Huge and variable diversity of episymbiotic CPR bacteria and DPANN archaea in groundwater ecosystems.</title>
        <authorList>
            <person name="He C.Y."/>
            <person name="Keren R."/>
            <person name="Whittaker M."/>
            <person name="Farag I.F."/>
            <person name="Doudna J."/>
            <person name="Cate J.H.D."/>
            <person name="Banfield J.F."/>
        </authorList>
    </citation>
    <scope>NUCLEOTIDE SEQUENCE</scope>
    <source>
        <strain evidence="4">NC_groundwater_1370_Ag_S-0.2um_69_93</strain>
    </source>
</reference>
<accession>A0A933EAJ5</accession>
<protein>
    <submittedName>
        <fullName evidence="4">Peptidase M20</fullName>
    </submittedName>
</protein>
<gene>
    <name evidence="4" type="ORF">HY618_06680</name>
</gene>
<sequence>MSAVIEHLRSRREAHLRQLTEYLRMPSISTLNVGVREAAGHLAGLMREAGAEAQILPTEGHPVVYGEARGPAGAPVLLVYGHYDVQP</sequence>
<feature type="non-terminal residue" evidence="4">
    <location>
        <position position="87"/>
    </location>
</feature>